<organism evidence="1 2">
    <name type="scientific">Flavobacterium urocaniciphilum</name>
    <dbReference type="NCBI Taxonomy" id="1299341"/>
    <lineage>
        <taxon>Bacteria</taxon>
        <taxon>Pseudomonadati</taxon>
        <taxon>Bacteroidota</taxon>
        <taxon>Flavobacteriia</taxon>
        <taxon>Flavobacteriales</taxon>
        <taxon>Flavobacteriaceae</taxon>
        <taxon>Flavobacterium</taxon>
    </lineage>
</organism>
<dbReference type="AlphaFoldDB" id="A0A1H9BR81"/>
<reference evidence="1 2" key="1">
    <citation type="submission" date="2016-10" db="EMBL/GenBank/DDBJ databases">
        <authorList>
            <person name="de Groot N.N."/>
        </authorList>
    </citation>
    <scope>NUCLEOTIDE SEQUENCE [LARGE SCALE GENOMIC DNA]</scope>
    <source>
        <strain evidence="1 2">DSM 27078</strain>
    </source>
</reference>
<evidence type="ECO:0000313" key="2">
    <source>
        <dbReference type="Proteomes" id="UP000198648"/>
    </source>
</evidence>
<dbReference type="Proteomes" id="UP000198648">
    <property type="component" value="Unassembled WGS sequence"/>
</dbReference>
<sequence>MSEIKDLQNTLDVLLLEVAKNNAHLQTLTIGLFELSQQIFDEDKSKVYEEQYYRTLIQKTQQQVNRLGGGLYNPAKADFALFEFEQFLKSKLKEK</sequence>
<accession>A0A1H9BR81</accession>
<dbReference type="OrthoDB" id="9944294at2"/>
<dbReference type="RefSeq" id="WP_091467275.1">
    <property type="nucleotide sequence ID" value="NZ_FOEI01000003.1"/>
</dbReference>
<name>A0A1H9BR81_9FLAO</name>
<gene>
    <name evidence="1" type="ORF">SAMN05444005_103161</name>
</gene>
<evidence type="ECO:0000313" key="1">
    <source>
        <dbReference type="EMBL" id="SEP91409.1"/>
    </source>
</evidence>
<dbReference type="STRING" id="1299341.SAMN05444005_103161"/>
<keyword evidence="2" id="KW-1185">Reference proteome</keyword>
<proteinExistence type="predicted"/>
<protein>
    <submittedName>
        <fullName evidence="1">Uncharacterized protein</fullName>
    </submittedName>
</protein>
<dbReference type="EMBL" id="FOEI01000003">
    <property type="protein sequence ID" value="SEP91409.1"/>
    <property type="molecule type" value="Genomic_DNA"/>
</dbReference>